<protein>
    <submittedName>
        <fullName evidence="3">Uncharacterized protein</fullName>
    </submittedName>
</protein>
<comment type="caution">
    <text evidence="3">The sequence shown here is derived from an EMBL/GenBank/DDBJ whole genome shotgun (WGS) entry which is preliminary data.</text>
</comment>
<accession>A0A9D6DS59</accession>
<feature type="coiled-coil region" evidence="1">
    <location>
        <begin position="75"/>
        <end position="102"/>
    </location>
</feature>
<dbReference type="Proteomes" id="UP000786662">
    <property type="component" value="Unassembled WGS sequence"/>
</dbReference>
<evidence type="ECO:0000256" key="2">
    <source>
        <dbReference type="SAM" id="MobiDB-lite"/>
    </source>
</evidence>
<proteinExistence type="predicted"/>
<feature type="region of interest" description="Disordered" evidence="2">
    <location>
        <begin position="1"/>
        <end position="46"/>
    </location>
</feature>
<gene>
    <name evidence="3" type="ORF">HYT38_02205</name>
</gene>
<evidence type="ECO:0000313" key="4">
    <source>
        <dbReference type="Proteomes" id="UP000786662"/>
    </source>
</evidence>
<feature type="compositionally biased region" description="Basic and acidic residues" evidence="2">
    <location>
        <begin position="33"/>
        <end position="46"/>
    </location>
</feature>
<name>A0A9D6DS59_9BACT</name>
<organism evidence="3 4">
    <name type="scientific">Candidatus Sungiibacteriota bacterium</name>
    <dbReference type="NCBI Taxonomy" id="2750080"/>
    <lineage>
        <taxon>Bacteria</taxon>
        <taxon>Candidatus Sungiibacteriota</taxon>
    </lineage>
</organism>
<dbReference type="EMBL" id="JACOYY010000064">
    <property type="protein sequence ID" value="MBI2052471.1"/>
    <property type="molecule type" value="Genomic_DNA"/>
</dbReference>
<reference evidence="3" key="1">
    <citation type="submission" date="2020-07" db="EMBL/GenBank/DDBJ databases">
        <title>Huge and variable diversity of episymbiotic CPR bacteria and DPANN archaea in groundwater ecosystems.</title>
        <authorList>
            <person name="He C.Y."/>
            <person name="Keren R."/>
            <person name="Whittaker M."/>
            <person name="Farag I.F."/>
            <person name="Doudna J."/>
            <person name="Cate J.H.D."/>
            <person name="Banfield J.F."/>
        </authorList>
    </citation>
    <scope>NUCLEOTIDE SEQUENCE</scope>
    <source>
        <strain evidence="3">NC_groundwater_191_Ag_S-0.1um_45_8</strain>
    </source>
</reference>
<dbReference type="AlphaFoldDB" id="A0A9D6DS59"/>
<evidence type="ECO:0000313" key="3">
    <source>
        <dbReference type="EMBL" id="MBI2052471.1"/>
    </source>
</evidence>
<evidence type="ECO:0000256" key="1">
    <source>
        <dbReference type="SAM" id="Coils"/>
    </source>
</evidence>
<keyword evidence="1" id="KW-0175">Coiled coil</keyword>
<sequence length="179" mass="20233">MERRESDGPSPEEMGLNNSLKKEEGTDMVQQGKDNRMPFKEAQEEAGMVREMAKKDKLYFEGKYPSAEDYSAEDYKAALDEIEELRREAAEFHENEAKVLARIARFAGVFPDAVDVFFDMLRGGDSLIKSLEMAIGFAKESYEIHKKNVVKGGDAKIELDILKEDADETAVQDSKRITP</sequence>